<feature type="transmembrane region" description="Helical" evidence="5">
    <location>
        <begin position="67"/>
        <end position="87"/>
    </location>
</feature>
<feature type="transmembrane region" description="Helical" evidence="5">
    <location>
        <begin position="40"/>
        <end position="60"/>
    </location>
</feature>
<feature type="transmembrane region" description="Helical" evidence="5">
    <location>
        <begin position="93"/>
        <end position="114"/>
    </location>
</feature>
<evidence type="ECO:0000313" key="7">
    <source>
        <dbReference type="EMBL" id="GAA4405017.1"/>
    </source>
</evidence>
<reference evidence="8" key="1">
    <citation type="journal article" date="2019" name="Int. J. Syst. Evol. Microbiol.">
        <title>The Global Catalogue of Microorganisms (GCM) 10K type strain sequencing project: providing services to taxonomists for standard genome sequencing and annotation.</title>
        <authorList>
            <consortium name="The Broad Institute Genomics Platform"/>
            <consortium name="The Broad Institute Genome Sequencing Center for Infectious Disease"/>
            <person name="Wu L."/>
            <person name="Ma J."/>
        </authorList>
    </citation>
    <scope>NUCLEOTIDE SEQUENCE [LARGE SCALE GENOMIC DNA]</scope>
    <source>
        <strain evidence="8">JCM 17925</strain>
    </source>
</reference>
<dbReference type="Proteomes" id="UP001500936">
    <property type="component" value="Unassembled WGS sequence"/>
</dbReference>
<evidence type="ECO:0000256" key="3">
    <source>
        <dbReference type="ARBA" id="ARBA00022989"/>
    </source>
</evidence>
<evidence type="ECO:0000259" key="6">
    <source>
        <dbReference type="PROSITE" id="PS50850"/>
    </source>
</evidence>
<keyword evidence="4 5" id="KW-0472">Membrane</keyword>
<name>A0ABP8KE18_9BACT</name>
<feature type="transmembrane region" description="Helical" evidence="5">
    <location>
        <begin position="201"/>
        <end position="224"/>
    </location>
</feature>
<dbReference type="PANTHER" id="PTHR23508:SF10">
    <property type="entry name" value="CARBOXYLIC ACID TRANSPORTER PROTEIN HOMOLOG"/>
    <property type="match status" value="1"/>
</dbReference>
<evidence type="ECO:0000256" key="5">
    <source>
        <dbReference type="SAM" id="Phobius"/>
    </source>
</evidence>
<dbReference type="InterPro" id="IPR020846">
    <property type="entry name" value="MFS_dom"/>
</dbReference>
<dbReference type="PANTHER" id="PTHR23508">
    <property type="entry name" value="CARBOXYLIC ACID TRANSPORTER PROTEIN HOMOLOG"/>
    <property type="match status" value="1"/>
</dbReference>
<dbReference type="SUPFAM" id="SSF103473">
    <property type="entry name" value="MFS general substrate transporter"/>
    <property type="match status" value="1"/>
</dbReference>
<feature type="transmembrane region" description="Helical" evidence="5">
    <location>
        <begin position="295"/>
        <end position="322"/>
    </location>
</feature>
<gene>
    <name evidence="7" type="ORF">GCM10023187_23020</name>
</gene>
<dbReference type="InterPro" id="IPR036259">
    <property type="entry name" value="MFS_trans_sf"/>
</dbReference>
<comment type="caution">
    <text evidence="7">The sequence shown here is derived from an EMBL/GenBank/DDBJ whole genome shotgun (WGS) entry which is preliminary data.</text>
</comment>
<feature type="domain" description="Major facilitator superfamily (MFS) profile" evidence="6">
    <location>
        <begin position="1"/>
        <end position="384"/>
    </location>
</feature>
<evidence type="ECO:0000256" key="4">
    <source>
        <dbReference type="ARBA" id="ARBA00023136"/>
    </source>
</evidence>
<dbReference type="PROSITE" id="PS50850">
    <property type="entry name" value="MFS"/>
    <property type="match status" value="1"/>
</dbReference>
<feature type="transmembrane region" description="Helical" evidence="5">
    <location>
        <begin position="334"/>
        <end position="352"/>
    </location>
</feature>
<dbReference type="InterPro" id="IPR011701">
    <property type="entry name" value="MFS"/>
</dbReference>
<sequence>MVAALGYLVDMYDLFLFSVVRVPSLKAIGVTGDALLSDGIFLLNMQMTGMLIGGVLWGVMGDKRGRLSVLFGSILLYSLANIGNGLVNTVGQYALLRFIAGVGLAGELGAGVTLVTEVLPKEIRGYGTTIVATMGVLGAILAYFMADLFDWRISYFIGGGLGLMLLVLRINVFESAAFVRAKEKNVQRGNLLMLFNNKARFLKYLQCILIGLPIWFVVGILITFSPEFGQALGLSEPVVAGKAVMLAFTGQVFGDIASGFLSQYLKSRKKVILLFVLLSAVFIVVYLLVPVKDITAFYIICTLLGFANGYWALFVTIAAELFGTNLRATVATTVPNFVRGAVIPLAGLFTLFKPSLGTIASALVVGAITLAVALFALAYLEETFKKDLDYVEK</sequence>
<feature type="transmembrane region" description="Helical" evidence="5">
    <location>
        <begin position="152"/>
        <end position="172"/>
    </location>
</feature>
<evidence type="ECO:0000256" key="2">
    <source>
        <dbReference type="ARBA" id="ARBA00022692"/>
    </source>
</evidence>
<keyword evidence="2 5" id="KW-0812">Transmembrane</keyword>
<comment type="subcellular location">
    <subcellularLocation>
        <location evidence="1">Membrane</location>
        <topology evidence="1">Multi-pass membrane protein</topology>
    </subcellularLocation>
</comment>
<accession>A0ABP8KE18</accession>
<evidence type="ECO:0000256" key="1">
    <source>
        <dbReference type="ARBA" id="ARBA00004141"/>
    </source>
</evidence>
<protein>
    <submittedName>
        <fullName evidence="7">MFS transporter</fullName>
    </submittedName>
</protein>
<feature type="transmembrane region" description="Helical" evidence="5">
    <location>
        <begin position="126"/>
        <end position="146"/>
    </location>
</feature>
<feature type="transmembrane region" description="Helical" evidence="5">
    <location>
        <begin position="358"/>
        <end position="380"/>
    </location>
</feature>
<proteinExistence type="predicted"/>
<dbReference type="Gene3D" id="1.20.1250.20">
    <property type="entry name" value="MFS general substrate transporter like domains"/>
    <property type="match status" value="2"/>
</dbReference>
<dbReference type="EMBL" id="BAABHB010000003">
    <property type="protein sequence ID" value="GAA4405017.1"/>
    <property type="molecule type" value="Genomic_DNA"/>
</dbReference>
<keyword evidence="3 5" id="KW-1133">Transmembrane helix</keyword>
<organism evidence="7 8">
    <name type="scientific">Nibrella viscosa</name>
    <dbReference type="NCBI Taxonomy" id="1084524"/>
    <lineage>
        <taxon>Bacteria</taxon>
        <taxon>Pseudomonadati</taxon>
        <taxon>Bacteroidota</taxon>
        <taxon>Cytophagia</taxon>
        <taxon>Cytophagales</taxon>
        <taxon>Spirosomataceae</taxon>
        <taxon>Nibrella</taxon>
    </lineage>
</organism>
<feature type="transmembrane region" description="Helical" evidence="5">
    <location>
        <begin position="271"/>
        <end position="289"/>
    </location>
</feature>
<evidence type="ECO:0000313" key="8">
    <source>
        <dbReference type="Proteomes" id="UP001500936"/>
    </source>
</evidence>
<dbReference type="Pfam" id="PF07690">
    <property type="entry name" value="MFS_1"/>
    <property type="match status" value="1"/>
</dbReference>
<keyword evidence="8" id="KW-1185">Reference proteome</keyword>
<feature type="transmembrane region" description="Helical" evidence="5">
    <location>
        <begin position="244"/>
        <end position="264"/>
    </location>
</feature>